<dbReference type="EMBL" id="JAPDRP010000002">
    <property type="protein sequence ID" value="KAJ9648789.1"/>
    <property type="molecule type" value="Genomic_DNA"/>
</dbReference>
<keyword evidence="2" id="KW-1185">Reference proteome</keyword>
<name>A0ACC2ZMK1_9PEZI</name>
<evidence type="ECO:0000313" key="1">
    <source>
        <dbReference type="EMBL" id="KAJ9648789.1"/>
    </source>
</evidence>
<gene>
    <name evidence="1" type="primary">CNS1</name>
    <name evidence="1" type="ORF">H2199_000702</name>
</gene>
<protein>
    <submittedName>
        <fullName evidence="1">HSP70/90 co-chaperone</fullName>
    </submittedName>
</protein>
<accession>A0ACC2ZMK1</accession>
<evidence type="ECO:0000313" key="2">
    <source>
        <dbReference type="Proteomes" id="UP001172680"/>
    </source>
</evidence>
<comment type="caution">
    <text evidence="1">The sequence shown here is derived from an EMBL/GenBank/DDBJ whole genome shotgun (WGS) entry which is preliminary data.</text>
</comment>
<organism evidence="1 2">
    <name type="scientific">Coniosporium tulheliwenetii</name>
    <dbReference type="NCBI Taxonomy" id="3383036"/>
    <lineage>
        <taxon>Eukaryota</taxon>
        <taxon>Fungi</taxon>
        <taxon>Dikarya</taxon>
        <taxon>Ascomycota</taxon>
        <taxon>Pezizomycotina</taxon>
        <taxon>Dothideomycetes</taxon>
        <taxon>Dothideomycetes incertae sedis</taxon>
        <taxon>Coniosporium</taxon>
    </lineage>
</organism>
<dbReference type="Proteomes" id="UP001172680">
    <property type="component" value="Unassembled WGS sequence"/>
</dbReference>
<proteinExistence type="predicted"/>
<sequence>MSRVENLPEDFDKKLDLNNGTQTQAVAPNTSIPESLNSQATPFPLKQDGTSNTPNPSQPGAAMPPAMASIKQHTADEVLKMMNRSPLFMTTLDETDGEGGENIELEALKALAYEGTRAEVAGNFREQGNECARAKQWTDAREFYDKAIAALKAPVKPQNPEEGPAVMEIVELDEEAEKKKEVEIEEACYINRALCHLEKSMGPHGSLLILRQNYRSCIRDCASTLRINPRNIKAYFRSATACLALDKLDEAADACSIGLSVDPQNSALKALSQKISARKAHLEQLERARREREQRKAAEAHTLAVALKARNIRTRTTARPPSDMEDAQIKLEAPLDPSSTLSIPVLLLYPLHAQTDFVKAFRESETLAEHLAYILPVPWDEKGEYTAESVECYVETATGGLVKAGKKLPLSKILGSGKVELVDELLSVNVLPKGAAAAWIEEFKRRRRTP</sequence>
<reference evidence="1" key="1">
    <citation type="submission" date="2022-10" db="EMBL/GenBank/DDBJ databases">
        <title>Culturing micro-colonial fungi from biological soil crusts in the Mojave desert and describing Neophaeococcomyces mojavensis, and introducing the new genera and species Taxawa tesnikishii.</title>
        <authorList>
            <person name="Kurbessoian T."/>
            <person name="Stajich J.E."/>
        </authorList>
    </citation>
    <scope>NUCLEOTIDE SEQUENCE</scope>
    <source>
        <strain evidence="1">JES_115</strain>
    </source>
</reference>